<feature type="compositionally biased region" description="Polar residues" evidence="1">
    <location>
        <begin position="1"/>
        <end position="12"/>
    </location>
</feature>
<gene>
    <name evidence="3" type="ORF">CLO192961_LOCUS305556</name>
</gene>
<proteinExistence type="predicted"/>
<dbReference type="Gene3D" id="3.30.710.10">
    <property type="entry name" value="Potassium Channel Kv1.1, Chain A"/>
    <property type="match status" value="1"/>
</dbReference>
<dbReference type="PANTHER" id="PTHR47843:SF5">
    <property type="entry name" value="BTB_POZ DOMAIN PROTEIN"/>
    <property type="match status" value="1"/>
</dbReference>
<protein>
    <recommendedName>
        <fullName evidence="2">BTB domain-containing protein</fullName>
    </recommendedName>
</protein>
<dbReference type="PROSITE" id="PS50097">
    <property type="entry name" value="BTB"/>
    <property type="match status" value="1"/>
</dbReference>
<evidence type="ECO:0000313" key="4">
    <source>
        <dbReference type="Proteomes" id="UP000766486"/>
    </source>
</evidence>
<accession>A0ABY6UNZ9</accession>
<dbReference type="InterPro" id="IPR011333">
    <property type="entry name" value="SKP1/BTB/POZ_sf"/>
</dbReference>
<keyword evidence="4" id="KW-1185">Reference proteome</keyword>
<feature type="compositionally biased region" description="Basic and acidic residues" evidence="1">
    <location>
        <begin position="106"/>
        <end position="129"/>
    </location>
</feature>
<evidence type="ECO:0000259" key="2">
    <source>
        <dbReference type="PROSITE" id="PS50097"/>
    </source>
</evidence>
<feature type="region of interest" description="Disordered" evidence="1">
    <location>
        <begin position="1"/>
        <end position="22"/>
    </location>
</feature>
<feature type="domain" description="BTB" evidence="2">
    <location>
        <begin position="35"/>
        <end position="102"/>
    </location>
</feature>
<dbReference type="SUPFAM" id="SSF54695">
    <property type="entry name" value="POZ domain"/>
    <property type="match status" value="1"/>
</dbReference>
<evidence type="ECO:0000256" key="1">
    <source>
        <dbReference type="SAM" id="MobiDB-lite"/>
    </source>
</evidence>
<name>A0ABY6UNZ9_BIOOC</name>
<dbReference type="PANTHER" id="PTHR47843">
    <property type="entry name" value="BTB DOMAIN-CONTAINING PROTEIN-RELATED"/>
    <property type="match status" value="1"/>
</dbReference>
<dbReference type="CDD" id="cd18186">
    <property type="entry name" value="BTB_POZ_ZBTB_KLHL-like"/>
    <property type="match status" value="1"/>
</dbReference>
<comment type="caution">
    <text evidence="3">The sequence shown here is derived from an EMBL/GenBank/DDBJ whole genome shotgun (WGS) entry which is preliminary data.</text>
</comment>
<reference evidence="3 4" key="1">
    <citation type="submission" date="2019-06" db="EMBL/GenBank/DDBJ databases">
        <authorList>
            <person name="Broberg M."/>
        </authorList>
    </citation>
    <scope>NUCLEOTIDE SEQUENCE [LARGE SCALE GENOMIC DNA]</scope>
</reference>
<feature type="region of interest" description="Disordered" evidence="1">
    <location>
        <begin position="104"/>
        <end position="129"/>
    </location>
</feature>
<dbReference type="EMBL" id="CABFNS010000833">
    <property type="protein sequence ID" value="VUC31559.1"/>
    <property type="molecule type" value="Genomic_DNA"/>
</dbReference>
<organism evidence="3 4">
    <name type="scientific">Bionectria ochroleuca</name>
    <name type="common">Gliocladium roseum</name>
    <dbReference type="NCBI Taxonomy" id="29856"/>
    <lineage>
        <taxon>Eukaryota</taxon>
        <taxon>Fungi</taxon>
        <taxon>Dikarya</taxon>
        <taxon>Ascomycota</taxon>
        <taxon>Pezizomycotina</taxon>
        <taxon>Sordariomycetes</taxon>
        <taxon>Hypocreomycetidae</taxon>
        <taxon>Hypocreales</taxon>
        <taxon>Bionectriaceae</taxon>
        <taxon>Clonostachys</taxon>
    </lineage>
</organism>
<sequence length="308" mass="35801">MSFWSESSNSMPNMEKRKSSSSPVLSQLLQSSEYSDFTMVCQGQEFHLHKNVVCVQSPMINAALRGDFKESKTNIVNADQFDPLIIQCVVDFWYKENYRPHRPTTVKKENRRAENQTEPAKTEVDKSKKERRVPKIEIESYLHHVRVNAAADYYQVTKLKELSRAKLQHLLRSHWRLEMFPTLVQTIHGMTGDEDVYNLLALFAVRHMNEITELPEVAELDWGSEFTLRILRCCGRNMSLLSSGLRKSHDECARQAQILDDIDRCKQTMEKLTNCPNCDREFLSMLEKTNCGHAYHIRCRGCRDLLPN</sequence>
<dbReference type="InterPro" id="IPR000210">
    <property type="entry name" value="BTB/POZ_dom"/>
</dbReference>
<dbReference type="Pfam" id="PF00651">
    <property type="entry name" value="BTB"/>
    <property type="match status" value="1"/>
</dbReference>
<evidence type="ECO:0000313" key="3">
    <source>
        <dbReference type="EMBL" id="VUC31559.1"/>
    </source>
</evidence>
<dbReference type="Proteomes" id="UP000766486">
    <property type="component" value="Unassembled WGS sequence"/>
</dbReference>